<proteinExistence type="inferred from homology"/>
<sequence length="1055" mass="121384">MVLEEMHRAETRYEVGRVFGKQEAKQRQLTSILNKLTPQNFENLFERLLEVNISDVVTLTGFVSQIVWRVTREPLYCQMYAEFCCLMNDELLAFSNNKTITVKRLVLNECQNLFEGCFGDVDRGMSKLSEEDKGVKKSDACVQFIGELFKVEMIHSKIMHHCISVLLAGFPNPEENNIEALCLLMRTAGEMLDYDSGRLMDMHFNKMLELSTNPKLSYHVRFMLMNAIDLRKNEWKEKRKIDGPYSGYGSREHQISRPSVSGTRTSLVPCPLTPLAMLHKAERRYEVRRVFGIEDGKQRKLRSILNKLTPQNLPKLCKEVKKVNINAIVTLSGFVSQIFHKILFEPTYCELYANFCFQIAFYLPSFSRDNKAVTFLRLLINKCQEEFERRDRAQSHMTVAEEEDIGSGLFEVDRKVAEIQKCCRRLGNIQFIGELCKLGMLSNRIVFYCINSLLAGHQSPNDEDIEVLCKLMSTVGQKIDLHRFKEYLDGYFDIMKQISTSQKLSSRIKFMLLDVIDLRKNGWQGRRKIEELDKTEAVYTMRRDGSSMIDISSSSSDEDDEDLGNHFSNSTCLDVKVKRKEIRVDGDCYILEYDPFQSVTIDFEHKLALNNDQEQDIIIVAEKGQVACRDYPHSRHLCAQYPFNTTPHEYTCSQCYCYICDEPAPCRIWHGDFGHCHASDQDRTERNPNLRCVFDPLLGRRPRPSSTLLVELCFSALKSKIPARTSSAPRNLDEQKWDQDLNLLRDDDRWTKLPRSFGPGQEIRHGIGHGATAMNLRRGQGITHGARKQHDKYGNETTGKKKYSRRFLLTFSEQCTQLPIGFEIGSDVINAVMSCPHKAYISPGRTVDRSSGSTRVDRRTIGIVDDDRWTKSPGSFGSGQEIRHDIGHGATSKNLRPGQLVNLIDISSDEDEDEDEDEEDLGNHFSNSTCLDVDVKRKEIKVDEDCYILEYDPFQSVTVDFEHKLALNNDQEQDIIIVAEKGQVACRDYPHSRHLCAQYPFKTTPHEYSCTQCYCYICDEPAPCKIWQGFVGHCHASDQDRKWVDLRATFRARLR</sequence>
<dbReference type="InterPro" id="IPR016024">
    <property type="entry name" value="ARM-type_fold"/>
</dbReference>
<evidence type="ECO:0000256" key="3">
    <source>
        <dbReference type="ARBA" id="ARBA00022917"/>
    </source>
</evidence>
<dbReference type="GO" id="GO:0003743">
    <property type="term" value="F:translation initiation factor activity"/>
    <property type="evidence" value="ECO:0007669"/>
    <property type="project" value="UniProtKB-KW"/>
</dbReference>
<keyword evidence="2" id="KW-0396">Initiation factor</keyword>
<dbReference type="GO" id="GO:0016281">
    <property type="term" value="C:eukaryotic translation initiation factor 4F complex"/>
    <property type="evidence" value="ECO:0007669"/>
    <property type="project" value="TreeGrafter"/>
</dbReference>
<accession>A0A9D5CDE3</accession>
<dbReference type="GO" id="GO:0003729">
    <property type="term" value="F:mRNA binding"/>
    <property type="evidence" value="ECO:0007669"/>
    <property type="project" value="TreeGrafter"/>
</dbReference>
<dbReference type="SMART" id="SM00543">
    <property type="entry name" value="MIF4G"/>
    <property type="match status" value="2"/>
</dbReference>
<evidence type="ECO:0000256" key="1">
    <source>
        <dbReference type="ARBA" id="ARBA00005775"/>
    </source>
</evidence>
<evidence type="ECO:0000313" key="6">
    <source>
        <dbReference type="EMBL" id="KAJ0970748.1"/>
    </source>
</evidence>
<dbReference type="PANTHER" id="PTHR23253">
    <property type="entry name" value="EUKARYOTIC TRANSLATION INITIATION FACTOR 4 GAMMA"/>
    <property type="match status" value="1"/>
</dbReference>
<feature type="domain" description="MIF4G" evidence="5">
    <location>
        <begin position="298"/>
        <end position="522"/>
    </location>
</feature>
<feature type="region of interest" description="Disordered" evidence="4">
    <location>
        <begin position="869"/>
        <end position="894"/>
    </location>
</feature>
<evidence type="ECO:0000313" key="7">
    <source>
        <dbReference type="Proteomes" id="UP001085076"/>
    </source>
</evidence>
<dbReference type="OrthoDB" id="514777at2759"/>
<keyword evidence="7" id="KW-1185">Reference proteome</keyword>
<dbReference type="PANTHER" id="PTHR23253:SF9">
    <property type="entry name" value="EUKARYOTIC TRANSLATION INITIATION FACTOR 4 GAMMA 2"/>
    <property type="match status" value="1"/>
</dbReference>
<comment type="caution">
    <text evidence="6">The sequence shown here is derived from an EMBL/GenBank/DDBJ whole genome shotgun (WGS) entry which is preliminary data.</text>
</comment>
<dbReference type="EMBL" id="JAGGNH010000005">
    <property type="protein sequence ID" value="KAJ0970748.1"/>
    <property type="molecule type" value="Genomic_DNA"/>
</dbReference>
<evidence type="ECO:0000256" key="2">
    <source>
        <dbReference type="ARBA" id="ARBA00022540"/>
    </source>
</evidence>
<dbReference type="Proteomes" id="UP001085076">
    <property type="component" value="Miscellaneous, Linkage group lg05"/>
</dbReference>
<reference evidence="6" key="2">
    <citation type="journal article" date="2022" name="Hortic Res">
        <title>The genome of Dioscorea zingiberensis sheds light on the biosynthesis, origin and evolution of the medicinally important diosgenin saponins.</title>
        <authorList>
            <person name="Li Y."/>
            <person name="Tan C."/>
            <person name="Li Z."/>
            <person name="Guo J."/>
            <person name="Li S."/>
            <person name="Chen X."/>
            <person name="Wang C."/>
            <person name="Dai X."/>
            <person name="Yang H."/>
            <person name="Song W."/>
            <person name="Hou L."/>
            <person name="Xu J."/>
            <person name="Tong Z."/>
            <person name="Xu A."/>
            <person name="Yuan X."/>
            <person name="Wang W."/>
            <person name="Yang Q."/>
            <person name="Chen L."/>
            <person name="Sun Z."/>
            <person name="Wang K."/>
            <person name="Pan B."/>
            <person name="Chen J."/>
            <person name="Bao Y."/>
            <person name="Liu F."/>
            <person name="Qi X."/>
            <person name="Gang D.R."/>
            <person name="Wen J."/>
            <person name="Li J."/>
        </authorList>
    </citation>
    <scope>NUCLEOTIDE SEQUENCE</scope>
    <source>
        <strain evidence="6">Dzin_1.0</strain>
    </source>
</reference>
<name>A0A9D5CDE3_9LILI</name>
<keyword evidence="3" id="KW-0648">Protein biosynthesis</keyword>
<comment type="similarity">
    <text evidence="1">Belongs to the eukaryotic initiation factor 4G family.</text>
</comment>
<dbReference type="AlphaFoldDB" id="A0A9D5CDE3"/>
<dbReference type="Gene3D" id="1.25.40.180">
    <property type="match status" value="2"/>
</dbReference>
<reference evidence="6" key="1">
    <citation type="submission" date="2021-03" db="EMBL/GenBank/DDBJ databases">
        <authorList>
            <person name="Li Z."/>
            <person name="Yang C."/>
        </authorList>
    </citation>
    <scope>NUCLEOTIDE SEQUENCE</scope>
    <source>
        <strain evidence="6">Dzin_1.0</strain>
        <tissue evidence="6">Leaf</tissue>
    </source>
</reference>
<evidence type="ECO:0000256" key="4">
    <source>
        <dbReference type="SAM" id="MobiDB-lite"/>
    </source>
</evidence>
<dbReference type="SUPFAM" id="SSF48371">
    <property type="entry name" value="ARM repeat"/>
    <property type="match status" value="2"/>
</dbReference>
<protein>
    <recommendedName>
        <fullName evidence="5">MIF4G domain-containing protein</fullName>
    </recommendedName>
</protein>
<dbReference type="InterPro" id="IPR003890">
    <property type="entry name" value="MIF4G-like_typ-3"/>
</dbReference>
<evidence type="ECO:0000259" key="5">
    <source>
        <dbReference type="SMART" id="SM00543"/>
    </source>
</evidence>
<organism evidence="6 7">
    <name type="scientific">Dioscorea zingiberensis</name>
    <dbReference type="NCBI Taxonomy" id="325984"/>
    <lineage>
        <taxon>Eukaryota</taxon>
        <taxon>Viridiplantae</taxon>
        <taxon>Streptophyta</taxon>
        <taxon>Embryophyta</taxon>
        <taxon>Tracheophyta</taxon>
        <taxon>Spermatophyta</taxon>
        <taxon>Magnoliopsida</taxon>
        <taxon>Liliopsida</taxon>
        <taxon>Dioscoreales</taxon>
        <taxon>Dioscoreaceae</taxon>
        <taxon>Dioscorea</taxon>
    </lineage>
</organism>
<feature type="domain" description="MIF4G" evidence="5">
    <location>
        <begin position="26"/>
        <end position="234"/>
    </location>
</feature>
<gene>
    <name evidence="6" type="ORF">J5N97_018707</name>
</gene>
<dbReference type="Pfam" id="PF02854">
    <property type="entry name" value="MIF4G"/>
    <property type="match status" value="2"/>
</dbReference>